<name>D2MMS8_9FIRM</name>
<feature type="compositionally biased region" description="Basic and acidic residues" evidence="1">
    <location>
        <begin position="238"/>
        <end position="253"/>
    </location>
</feature>
<dbReference type="STRING" id="679192.HMPREF9013_1062"/>
<keyword evidence="3" id="KW-1185">Reference proteome</keyword>
<dbReference type="EMBL" id="ADFR01000002">
    <property type="protein sequence ID" value="EFC06354.1"/>
    <property type="molecule type" value="Genomic_DNA"/>
</dbReference>
<sequence>MKKILSVFLSILVIIHFVVPVNVKATNSFKTNQLNNIEDYKITKDSITISGVTISKSEFLEIIKSPSRQHDRAYDGANSSSSSKKTGDLTSRITPFNETIGIYEFDLGVAAKLELLGAGLSEAYEKVTYALLLTTIAYTTWELDYNGFEILVNVTPKGLKLNGVSFGYSWATKEAVKALSKNKDQPIKENEVKSPEDNRDVGNGHTVPDYPGNDPNVSPGEGWKWRGNDVPDTGKGAWRKEETGENLHPDLKHGKPYGLHWDYNYDGSGNHGYRIFPDNSFQKKS</sequence>
<evidence type="ECO:0000313" key="3">
    <source>
        <dbReference type="Proteomes" id="UP000005017"/>
    </source>
</evidence>
<dbReference type="Proteomes" id="UP000005017">
    <property type="component" value="Unassembled WGS sequence"/>
</dbReference>
<dbReference type="eggNOG" id="COG3209">
    <property type="taxonomic scope" value="Bacteria"/>
</dbReference>
<organism evidence="2 3">
    <name type="scientific">Bulleidia extructa W1219</name>
    <dbReference type="NCBI Taxonomy" id="679192"/>
    <lineage>
        <taxon>Bacteria</taxon>
        <taxon>Bacillati</taxon>
        <taxon>Bacillota</taxon>
        <taxon>Erysipelotrichia</taxon>
        <taxon>Erysipelotrichales</taxon>
        <taxon>Erysipelotrichaceae</taxon>
        <taxon>Bulleidia</taxon>
    </lineage>
</organism>
<accession>D2MMS8</accession>
<comment type="caution">
    <text evidence="2">The sequence shown here is derived from an EMBL/GenBank/DDBJ whole genome shotgun (WGS) entry which is preliminary data.</text>
</comment>
<evidence type="ECO:0000313" key="2">
    <source>
        <dbReference type="EMBL" id="EFC06354.1"/>
    </source>
</evidence>
<gene>
    <name evidence="2" type="ORF">HMPREF9013_1062</name>
</gene>
<dbReference type="OrthoDB" id="9815752at2"/>
<feature type="compositionally biased region" description="Basic and acidic residues" evidence="1">
    <location>
        <begin position="181"/>
        <end position="202"/>
    </location>
</feature>
<evidence type="ECO:0008006" key="4">
    <source>
        <dbReference type="Google" id="ProtNLM"/>
    </source>
</evidence>
<dbReference type="AlphaFoldDB" id="D2MMS8"/>
<reference evidence="3" key="1">
    <citation type="submission" date="2009-12" db="EMBL/GenBank/DDBJ databases">
        <title>Sequence of Clostridiales genomosp. BVAB3 str. UPII9-5.</title>
        <authorList>
            <person name="Madupu R."/>
            <person name="Durkin A.S."/>
            <person name="Torralba M."/>
            <person name="Methe B."/>
            <person name="Sutton G.G."/>
            <person name="Strausberg R.L."/>
            <person name="Nelson K.E."/>
        </authorList>
    </citation>
    <scope>NUCLEOTIDE SEQUENCE [LARGE SCALE GENOMIC DNA]</scope>
    <source>
        <strain evidence="3">W1219</strain>
    </source>
</reference>
<feature type="region of interest" description="Disordered" evidence="1">
    <location>
        <begin position="181"/>
        <end position="253"/>
    </location>
</feature>
<dbReference type="RefSeq" id="WP_006626699.1">
    <property type="nucleotide sequence ID" value="NZ_ADFR01000002.1"/>
</dbReference>
<evidence type="ECO:0000256" key="1">
    <source>
        <dbReference type="SAM" id="MobiDB-lite"/>
    </source>
</evidence>
<protein>
    <recommendedName>
        <fullName evidence="4">Bacterial toxin 37 domain-containing protein</fullName>
    </recommendedName>
</protein>
<proteinExistence type="predicted"/>